<sequence>MRSDLDPHFTNAVLPARNVHSEYDYNEKQLVPHWPGSVLLDRSDTSPSGQTQVEPCDVARVENERLVLTHVKLGVKAADLSHLFSQGATSVELLNTAPESRAVLRELIEHRNPDFDLAPLERQDFKIEYVVVTKKVPDLRSDALPLFSRISLRRACRALASMKAEVSVYLAGDMYITQKRERPRKNKSDDVSSQED</sequence>
<reference evidence="1 2" key="1">
    <citation type="journal article" date="2019" name="Int. J. Syst. Evol. Microbiol.">
        <title>The Global Catalogue of Microorganisms (GCM) 10K type strain sequencing project: providing services to taxonomists for standard genome sequencing and annotation.</title>
        <authorList>
            <consortium name="The Broad Institute Genomics Platform"/>
            <consortium name="The Broad Institute Genome Sequencing Center for Infectious Disease"/>
            <person name="Wu L."/>
            <person name="Ma J."/>
        </authorList>
    </citation>
    <scope>NUCLEOTIDE SEQUENCE [LARGE SCALE GENOMIC DNA]</scope>
    <source>
        <strain evidence="1 2">JCM 16227</strain>
    </source>
</reference>
<protein>
    <submittedName>
        <fullName evidence="1">Uncharacterized protein</fullName>
    </submittedName>
</protein>
<evidence type="ECO:0000313" key="1">
    <source>
        <dbReference type="EMBL" id="GAA2394723.1"/>
    </source>
</evidence>
<dbReference type="EMBL" id="BAAARB010000045">
    <property type="protein sequence ID" value="GAA2394723.1"/>
    <property type="molecule type" value="Genomic_DNA"/>
</dbReference>
<gene>
    <name evidence="1" type="ORF">GCM10009855_37470</name>
</gene>
<accession>A0ABN3I4R1</accession>
<dbReference type="NCBIfam" id="TIGR04141">
    <property type="entry name" value="TIGR04141 family sporadically distributed protein"/>
    <property type="match status" value="1"/>
</dbReference>
<dbReference type="InterPro" id="IPR026487">
    <property type="entry name" value="CHP04141"/>
</dbReference>
<evidence type="ECO:0000313" key="2">
    <source>
        <dbReference type="Proteomes" id="UP001501170"/>
    </source>
</evidence>
<dbReference type="Pfam" id="PF19614">
    <property type="entry name" value="DUF6119"/>
    <property type="match status" value="1"/>
</dbReference>
<organism evidence="1 2">
    <name type="scientific">Gordonia cholesterolivorans</name>
    <dbReference type="NCBI Taxonomy" id="559625"/>
    <lineage>
        <taxon>Bacteria</taxon>
        <taxon>Bacillati</taxon>
        <taxon>Actinomycetota</taxon>
        <taxon>Actinomycetes</taxon>
        <taxon>Mycobacteriales</taxon>
        <taxon>Gordoniaceae</taxon>
        <taxon>Gordonia</taxon>
    </lineage>
</organism>
<keyword evidence="2" id="KW-1185">Reference proteome</keyword>
<name>A0ABN3I4R1_9ACTN</name>
<comment type="caution">
    <text evidence="1">The sequence shown here is derived from an EMBL/GenBank/DDBJ whole genome shotgun (WGS) entry which is preliminary data.</text>
</comment>
<dbReference type="Proteomes" id="UP001501170">
    <property type="component" value="Unassembled WGS sequence"/>
</dbReference>
<proteinExistence type="predicted"/>